<keyword evidence="3" id="KW-1185">Reference proteome</keyword>
<name>A0A1W1H6F7_9BACT</name>
<accession>A0A1W1H6F7</accession>
<feature type="compositionally biased region" description="Low complexity" evidence="1">
    <location>
        <begin position="330"/>
        <end position="373"/>
    </location>
</feature>
<dbReference type="EMBL" id="FWEV01000030">
    <property type="protein sequence ID" value="SLM28071.1"/>
    <property type="molecule type" value="Genomic_DNA"/>
</dbReference>
<feature type="region of interest" description="Disordered" evidence="1">
    <location>
        <begin position="326"/>
        <end position="377"/>
    </location>
</feature>
<sequence length="719" mass="78488">MRQLSVTGFIFVFLTAFLMTSSDAKLMEKAEIEKGWRMEVTRSVGMDGTESYTNGYQAPFRVFQKIQFTDQVTKTDGKMIQEVTRNVGTADFNTLDPESGQMVKQEIIPSGSLFRVLHTQYGSELFDGSSGDQIWDEDKVSAFSPPVVPALWPEGDLKRGQKWSYRGNEVVSRIALIDIIGGTIELGIEDISKEPSTGLDTALIRGRLQTKVDLGSMVMDFNADVSIDLPLKLGIPFMVKFDGTLSGAGTVQDQYGQPVGFQVNASGTYLQIAKPSSEIFASISSGTGTTHNETEVIVEKGKIDASGALRIPMNSQAGNALSLGGGMSSSGGNLSSSQGSFISSGGSSGSSFEGTLPPSGSSSSSSMDSDSPSQKGTKAPVYQYRLYQDVTENAFTVMVPEGWQVQGGIMKISPNNIRTVVDGCGKKLYFTIYDPVTMASITYFPTEMYASSAPGTSIINVPAGQVLNGMVQMPQLLSPSQYVRQVVFPSQSSDVQNVQWGKTESLASLASAWNRAFHAEDQIPPQIVAESIEVAYDRGNTRFGELWTSLITSVTVYTSTIWMPDFTVAASAPLEKTDELAPVLKAVITSFRMNSTWLANASAGFDKCTKGVVATQEKIREMDRKISQKLRQVQSEINRIDNDIVSNTNKTRSVIQEHEHNTLMGEDKYEDTGTGARYLIDMGYDRNFTNGEQIIQTNDWTYEPPPGYRDMKNVHVIDE</sequence>
<dbReference type="Proteomes" id="UP000191931">
    <property type="component" value="Unassembled WGS sequence"/>
</dbReference>
<reference evidence="2 3" key="1">
    <citation type="submission" date="2017-03" db="EMBL/GenBank/DDBJ databases">
        <authorList>
            <person name="Afonso C.L."/>
            <person name="Miller P.J."/>
            <person name="Scott M.A."/>
            <person name="Spackman E."/>
            <person name="Goraichik I."/>
            <person name="Dimitrov K.M."/>
            <person name="Suarez D.L."/>
            <person name="Swayne D.E."/>
        </authorList>
    </citation>
    <scope>NUCLEOTIDE SEQUENCE [LARGE SCALE GENOMIC DNA]</scope>
    <source>
        <strain evidence="2">PRJEB14757</strain>
    </source>
</reference>
<organism evidence="2 3">
    <name type="scientific">Desulfamplus magnetovallimortis</name>
    <dbReference type="NCBI Taxonomy" id="1246637"/>
    <lineage>
        <taxon>Bacteria</taxon>
        <taxon>Pseudomonadati</taxon>
        <taxon>Thermodesulfobacteriota</taxon>
        <taxon>Desulfobacteria</taxon>
        <taxon>Desulfobacterales</taxon>
        <taxon>Desulfobacteraceae</taxon>
        <taxon>Desulfamplus</taxon>
    </lineage>
</organism>
<dbReference type="OrthoDB" id="5481610at2"/>
<proteinExistence type="predicted"/>
<evidence type="ECO:0000256" key="1">
    <source>
        <dbReference type="SAM" id="MobiDB-lite"/>
    </source>
</evidence>
<dbReference type="AlphaFoldDB" id="A0A1W1H6F7"/>
<gene>
    <name evidence="2" type="ORF">MTBBW1_1250002</name>
</gene>
<dbReference type="STRING" id="1246637.MTBBW1_1250002"/>
<evidence type="ECO:0000313" key="3">
    <source>
        <dbReference type="Proteomes" id="UP000191931"/>
    </source>
</evidence>
<evidence type="ECO:0000313" key="2">
    <source>
        <dbReference type="EMBL" id="SLM28071.1"/>
    </source>
</evidence>
<protein>
    <submittedName>
        <fullName evidence="2">Uncharacterized protein</fullName>
    </submittedName>
</protein>
<dbReference type="RefSeq" id="WP_080804446.1">
    <property type="nucleotide sequence ID" value="NZ_LT828547.1"/>
</dbReference>